<dbReference type="EC" id="2.1.1.-" evidence="4"/>
<keyword evidence="1 4" id="KW-0489">Methyltransferase</keyword>
<gene>
    <name evidence="4" type="ORF">KME25_21745</name>
</gene>
<dbReference type="InterPro" id="IPR029063">
    <property type="entry name" value="SAM-dependent_MTases_sf"/>
</dbReference>
<dbReference type="AlphaFoldDB" id="A0A951PPK8"/>
<keyword evidence="2 4" id="KW-0808">Transferase</keyword>
<dbReference type="Pfam" id="PF01596">
    <property type="entry name" value="Methyltransf_3"/>
    <property type="match status" value="1"/>
</dbReference>
<dbReference type="EMBL" id="JAHHIF010000034">
    <property type="protein sequence ID" value="MBW4547039.1"/>
    <property type="molecule type" value="Genomic_DNA"/>
</dbReference>
<dbReference type="PANTHER" id="PTHR10509">
    <property type="entry name" value="O-METHYLTRANSFERASE-RELATED"/>
    <property type="match status" value="1"/>
</dbReference>
<dbReference type="GO" id="GO:0008171">
    <property type="term" value="F:O-methyltransferase activity"/>
    <property type="evidence" value="ECO:0007669"/>
    <property type="project" value="InterPro"/>
</dbReference>
<dbReference type="SUPFAM" id="SSF53335">
    <property type="entry name" value="S-adenosyl-L-methionine-dependent methyltransferases"/>
    <property type="match status" value="1"/>
</dbReference>
<dbReference type="Gene3D" id="3.40.50.150">
    <property type="entry name" value="Vaccinia Virus protein VP39"/>
    <property type="match status" value="1"/>
</dbReference>
<name>A0A951PPK8_9CYAN</name>
<comment type="caution">
    <text evidence="4">The sequence shown here is derived from an EMBL/GenBank/DDBJ whole genome shotgun (WGS) entry which is preliminary data.</text>
</comment>
<accession>A0A951PPK8</accession>
<dbReference type="Proteomes" id="UP000753908">
    <property type="component" value="Unassembled WGS sequence"/>
</dbReference>
<dbReference type="PANTHER" id="PTHR10509:SF14">
    <property type="entry name" value="CAFFEOYL-COA O-METHYLTRANSFERASE 3-RELATED"/>
    <property type="match status" value="1"/>
</dbReference>
<evidence type="ECO:0000256" key="3">
    <source>
        <dbReference type="ARBA" id="ARBA00022691"/>
    </source>
</evidence>
<dbReference type="InterPro" id="IPR002935">
    <property type="entry name" value="SAM_O-MeTrfase"/>
</dbReference>
<evidence type="ECO:0000256" key="1">
    <source>
        <dbReference type="ARBA" id="ARBA00022603"/>
    </source>
</evidence>
<reference evidence="4" key="2">
    <citation type="journal article" date="2022" name="Microbiol. Resour. Announc.">
        <title>Metagenome Sequencing to Explore Phylogenomics of Terrestrial Cyanobacteria.</title>
        <authorList>
            <person name="Ward R.D."/>
            <person name="Stajich J.E."/>
            <person name="Johansen J.R."/>
            <person name="Huntemann M."/>
            <person name="Clum A."/>
            <person name="Foster B."/>
            <person name="Foster B."/>
            <person name="Roux S."/>
            <person name="Palaniappan K."/>
            <person name="Varghese N."/>
            <person name="Mukherjee S."/>
            <person name="Reddy T.B.K."/>
            <person name="Daum C."/>
            <person name="Copeland A."/>
            <person name="Chen I.A."/>
            <person name="Ivanova N.N."/>
            <person name="Kyrpides N.C."/>
            <person name="Shapiro N."/>
            <person name="Eloe-Fadrosh E.A."/>
            <person name="Pietrasiak N."/>
        </authorList>
    </citation>
    <scope>NUCLEOTIDE SEQUENCE</scope>
    <source>
        <strain evidence="4">CPER-KK1</strain>
    </source>
</reference>
<dbReference type="GO" id="GO:0008757">
    <property type="term" value="F:S-adenosylmethionine-dependent methyltransferase activity"/>
    <property type="evidence" value="ECO:0007669"/>
    <property type="project" value="TreeGrafter"/>
</dbReference>
<evidence type="ECO:0000313" key="5">
    <source>
        <dbReference type="Proteomes" id="UP000753908"/>
    </source>
</evidence>
<dbReference type="CDD" id="cd02440">
    <property type="entry name" value="AdoMet_MTases"/>
    <property type="match status" value="1"/>
</dbReference>
<keyword evidence="3" id="KW-0949">S-adenosyl-L-methionine</keyword>
<dbReference type="InterPro" id="IPR050362">
    <property type="entry name" value="Cation-dep_OMT"/>
</dbReference>
<proteinExistence type="predicted"/>
<evidence type="ECO:0000256" key="2">
    <source>
        <dbReference type="ARBA" id="ARBA00022679"/>
    </source>
</evidence>
<sequence>MSNQTLGLDTQLYNYLQSVSLREPEILTQLRQETAQHPMAQMQIAPDQGQFMALLVQLIGAKKTLEVGVFTGYSSLVVALALPPEGKVVACDVSEEYTNIARRYWQQAGIADKIDLHIAPAQETLKSLLAEGQAGTFDFAFIDADKSNYEIYYELALELVRPGGLIIVDNVLWSGRVADAQVQDNRTNAIRSLNQKLHQDQRVTLSLVPIGDGLTLALKR</sequence>
<organism evidence="4 5">
    <name type="scientific">Symplocastrum torsivum CPER-KK1</name>
    <dbReference type="NCBI Taxonomy" id="450513"/>
    <lineage>
        <taxon>Bacteria</taxon>
        <taxon>Bacillati</taxon>
        <taxon>Cyanobacteriota</taxon>
        <taxon>Cyanophyceae</taxon>
        <taxon>Oscillatoriophycideae</taxon>
        <taxon>Oscillatoriales</taxon>
        <taxon>Microcoleaceae</taxon>
        <taxon>Symplocastrum</taxon>
    </lineage>
</organism>
<protein>
    <submittedName>
        <fullName evidence="4">Class I SAM-dependent methyltransferase</fullName>
        <ecNumber evidence="4">2.1.1.-</ecNumber>
    </submittedName>
</protein>
<evidence type="ECO:0000313" key="4">
    <source>
        <dbReference type="EMBL" id="MBW4547039.1"/>
    </source>
</evidence>
<dbReference type="GO" id="GO:0032259">
    <property type="term" value="P:methylation"/>
    <property type="evidence" value="ECO:0007669"/>
    <property type="project" value="UniProtKB-KW"/>
</dbReference>
<dbReference type="PROSITE" id="PS51682">
    <property type="entry name" value="SAM_OMT_I"/>
    <property type="match status" value="1"/>
</dbReference>
<reference evidence="4" key="1">
    <citation type="submission" date="2021-05" db="EMBL/GenBank/DDBJ databases">
        <authorList>
            <person name="Pietrasiak N."/>
            <person name="Ward R."/>
            <person name="Stajich J.E."/>
            <person name="Kurbessoian T."/>
        </authorList>
    </citation>
    <scope>NUCLEOTIDE SEQUENCE</scope>
    <source>
        <strain evidence="4">CPER-KK1</strain>
    </source>
</reference>